<dbReference type="PANTHER" id="PTHR10628:SF30">
    <property type="entry name" value="EXO-ALPHA-SIALIDASE"/>
    <property type="match status" value="1"/>
</dbReference>
<evidence type="ECO:0000256" key="4">
    <source>
        <dbReference type="SAM" id="SignalP"/>
    </source>
</evidence>
<keyword evidence="4" id="KW-0732">Signal</keyword>
<dbReference type="GO" id="GO:0009313">
    <property type="term" value="P:oligosaccharide catabolic process"/>
    <property type="evidence" value="ECO:0007669"/>
    <property type="project" value="TreeGrafter"/>
</dbReference>
<evidence type="ECO:0000256" key="1">
    <source>
        <dbReference type="ARBA" id="ARBA00000427"/>
    </source>
</evidence>
<dbReference type="SUPFAM" id="SSF50939">
    <property type="entry name" value="Sialidases"/>
    <property type="match status" value="1"/>
</dbReference>
<evidence type="ECO:0000256" key="3">
    <source>
        <dbReference type="ARBA" id="ARBA00012733"/>
    </source>
</evidence>
<feature type="chain" id="PRO_5036503583" description="exo-alpha-sialidase" evidence="4">
    <location>
        <begin position="22"/>
        <end position="390"/>
    </location>
</feature>
<evidence type="ECO:0000313" key="7">
    <source>
        <dbReference type="Proteomes" id="UP000198711"/>
    </source>
</evidence>
<protein>
    <recommendedName>
        <fullName evidence="3">exo-alpha-sialidase</fullName>
        <ecNumber evidence="3">3.2.1.18</ecNumber>
    </recommendedName>
</protein>
<dbReference type="GO" id="GO:0004308">
    <property type="term" value="F:exo-alpha-sialidase activity"/>
    <property type="evidence" value="ECO:0007669"/>
    <property type="project" value="UniProtKB-EC"/>
</dbReference>
<dbReference type="GO" id="GO:0005737">
    <property type="term" value="C:cytoplasm"/>
    <property type="evidence" value="ECO:0007669"/>
    <property type="project" value="TreeGrafter"/>
</dbReference>
<dbReference type="GO" id="GO:0006689">
    <property type="term" value="P:ganglioside catabolic process"/>
    <property type="evidence" value="ECO:0007669"/>
    <property type="project" value="TreeGrafter"/>
</dbReference>
<dbReference type="InterPro" id="IPR026856">
    <property type="entry name" value="Sialidase_fam"/>
</dbReference>
<evidence type="ECO:0000259" key="5">
    <source>
        <dbReference type="Pfam" id="PF13088"/>
    </source>
</evidence>
<reference evidence="6 7" key="1">
    <citation type="submission" date="2016-10" db="EMBL/GenBank/DDBJ databases">
        <authorList>
            <person name="Varghese N."/>
            <person name="Submissions S."/>
        </authorList>
    </citation>
    <scope>NUCLEOTIDE SEQUENCE [LARGE SCALE GENOMIC DNA]</scope>
    <source>
        <strain evidence="6 7">DSM 25353</strain>
    </source>
</reference>
<dbReference type="Pfam" id="PF13088">
    <property type="entry name" value="BNR_2"/>
    <property type="match status" value="1"/>
</dbReference>
<evidence type="ECO:0000256" key="2">
    <source>
        <dbReference type="ARBA" id="ARBA00009348"/>
    </source>
</evidence>
<dbReference type="InterPro" id="IPR036278">
    <property type="entry name" value="Sialidase_sf"/>
</dbReference>
<gene>
    <name evidence="6" type="ORF">SAMN05444410_101185</name>
</gene>
<evidence type="ECO:0000313" key="6">
    <source>
        <dbReference type="EMBL" id="SDW07876.1"/>
    </source>
</evidence>
<dbReference type="EC" id="3.2.1.18" evidence="3"/>
<dbReference type="InterPro" id="IPR011040">
    <property type="entry name" value="Sialidase"/>
</dbReference>
<feature type="signal peptide" evidence="4">
    <location>
        <begin position="1"/>
        <end position="21"/>
    </location>
</feature>
<dbReference type="AlphaFoldDB" id="A0A8X8ICM4"/>
<name>A0A8X8ICM4_9BACT</name>
<comment type="catalytic activity">
    <reaction evidence="1">
        <text>Hydrolysis of alpha-(2-&gt;3)-, alpha-(2-&gt;6)-, alpha-(2-&gt;8)- glycosidic linkages of terminal sialic acid residues in oligosaccharides, glycoproteins, glycolipids, colominic acid and synthetic substrates.</text>
        <dbReference type="EC" id="3.2.1.18"/>
    </reaction>
</comment>
<feature type="domain" description="Sialidase" evidence="5">
    <location>
        <begin position="52"/>
        <end position="366"/>
    </location>
</feature>
<comment type="caution">
    <text evidence="6">The sequence shown here is derived from an EMBL/GenBank/DDBJ whole genome shotgun (WGS) entry which is preliminary data.</text>
</comment>
<proteinExistence type="inferred from homology"/>
<dbReference type="GO" id="GO:0016020">
    <property type="term" value="C:membrane"/>
    <property type="evidence" value="ECO:0007669"/>
    <property type="project" value="TreeGrafter"/>
</dbReference>
<dbReference type="PANTHER" id="PTHR10628">
    <property type="entry name" value="SIALIDASE"/>
    <property type="match status" value="1"/>
</dbReference>
<dbReference type="RefSeq" id="WP_092721363.1">
    <property type="nucleotide sequence ID" value="NZ_FNNO01000001.1"/>
</dbReference>
<dbReference type="Gene3D" id="2.120.10.10">
    <property type="match status" value="1"/>
</dbReference>
<dbReference type="EMBL" id="FNNO01000001">
    <property type="protein sequence ID" value="SDW07876.1"/>
    <property type="molecule type" value="Genomic_DNA"/>
</dbReference>
<dbReference type="Proteomes" id="UP000198711">
    <property type="component" value="Unassembled WGS sequence"/>
</dbReference>
<comment type="similarity">
    <text evidence="2">Belongs to the glycosyl hydrolase 33 family.</text>
</comment>
<keyword evidence="7" id="KW-1185">Reference proteome</keyword>
<organism evidence="6 7">
    <name type="scientific">Hydrobacter penzbergensis</name>
    <dbReference type="NCBI Taxonomy" id="1235997"/>
    <lineage>
        <taxon>Bacteria</taxon>
        <taxon>Pseudomonadati</taxon>
        <taxon>Bacteroidota</taxon>
        <taxon>Chitinophagia</taxon>
        <taxon>Chitinophagales</taxon>
        <taxon>Chitinophagaceae</taxon>
        <taxon>Hydrobacter</taxon>
    </lineage>
</organism>
<dbReference type="CDD" id="cd15482">
    <property type="entry name" value="Sialidase_non-viral"/>
    <property type="match status" value="1"/>
</dbReference>
<sequence length="390" mass="43457">MRKINLAICFALLCFAVDTYAQSTEIPIFQSGTEGYKSFRIPAIVRLKDGILLAFCEGRINNAADYGNVDVVMKRSTDDGKSWSPLSVIADNGSFQIGGPAPVVDMSDPVYPNGRVFLFMNTGNASEKEIKEGKGIKQCIYKTSVDDGLTWSRPVKITAQVHRPNKPDVDTAYHFKEDWRYYANTPGHAMQFTEGPYKGRIFVPANHTAGSPGKDGNEYFAHGYYTDDHGKTFQLGNSLRLPGSNESMAAELAGGKLMMNSRNQKGDVRERIVSVSSDGGASWDTTYFDPNLPDPVCEASLLNIGRYKGKNVLAFCNPADTKERNNLLLRISYDEGHSWAKSFLVDKKEDAPHDAYTAYSDLVKLNRNEVGVMYEKNNYRSIVFKVINWK</sequence>
<accession>A0A8X8ICM4</accession>